<reference evidence="5 6" key="1">
    <citation type="submission" date="2020-08" db="EMBL/GenBank/DDBJ databases">
        <title>Genomic Encyclopedia of Type Strains, Phase IV (KMG-IV): sequencing the most valuable type-strain genomes for metagenomic binning, comparative biology and taxonomic classification.</title>
        <authorList>
            <person name="Goeker M."/>
        </authorList>
    </citation>
    <scope>NUCLEOTIDE SEQUENCE [LARGE SCALE GENOMIC DNA]</scope>
    <source>
        <strain evidence="5 6">DSM 27471</strain>
    </source>
</reference>
<dbReference type="InterPro" id="IPR012349">
    <property type="entry name" value="Split_barrel_FMN-bd"/>
</dbReference>
<gene>
    <name evidence="5" type="ORF">FHX64_002580</name>
</gene>
<dbReference type="GO" id="GO:0016646">
    <property type="term" value="F:oxidoreductase activity, acting on the CH-NH group of donors, NAD or NADP as acceptor"/>
    <property type="evidence" value="ECO:0007669"/>
    <property type="project" value="UniProtKB-ARBA"/>
</dbReference>
<dbReference type="PANTHER" id="PTHR43567:SF1">
    <property type="entry name" value="FLAVOREDOXIN"/>
    <property type="match status" value="1"/>
</dbReference>
<dbReference type="Gene3D" id="2.30.110.10">
    <property type="entry name" value="Electron Transport, Fmn-binding Protein, Chain A"/>
    <property type="match status" value="1"/>
</dbReference>
<accession>A0A7W5DSR1</accession>
<comment type="cofactor">
    <cofactor evidence="1">
        <name>FMN</name>
        <dbReference type="ChEBI" id="CHEBI:58210"/>
    </cofactor>
</comment>
<evidence type="ECO:0000256" key="3">
    <source>
        <dbReference type="ARBA" id="ARBA00038054"/>
    </source>
</evidence>
<evidence type="ECO:0000259" key="4">
    <source>
        <dbReference type="SMART" id="SM00903"/>
    </source>
</evidence>
<sequence length="200" mass="22835">MDKPDRIDWKPGTMIYPLPAVLISCGADEEEYNILTVSWVGTICTDPPMCYISVRPQRHSYPILVKNREFVINLTNEDMAFATDWCGVRSGKHYKKFAEMHLTPGVSKQIKAPIIQEAPMSIECRVKEIMPLGSHDMFIAEVVNIQADARFIDELTGQFKMNEAHLITYSHGHYYKLGEEIGKFGWSVQKKSNATKHKDK</sequence>
<dbReference type="SMART" id="SM00903">
    <property type="entry name" value="Flavin_Reduct"/>
    <property type="match status" value="1"/>
</dbReference>
<dbReference type="AlphaFoldDB" id="A0A7W5DSR1"/>
<keyword evidence="2" id="KW-0285">Flavoprotein</keyword>
<dbReference type="PANTHER" id="PTHR43567">
    <property type="entry name" value="FLAVOREDOXIN-RELATED-RELATED"/>
    <property type="match status" value="1"/>
</dbReference>
<dbReference type="PROSITE" id="PS51257">
    <property type="entry name" value="PROKAR_LIPOPROTEIN"/>
    <property type="match status" value="1"/>
</dbReference>
<protein>
    <submittedName>
        <fullName evidence="5">Flavin reductase (DIM6/NTAB) family NADH-FMN oxidoreductase RutF</fullName>
    </submittedName>
</protein>
<comment type="caution">
    <text evidence="5">The sequence shown here is derived from an EMBL/GenBank/DDBJ whole genome shotgun (WGS) entry which is preliminary data.</text>
</comment>
<dbReference type="InterPro" id="IPR052174">
    <property type="entry name" value="Flavoredoxin"/>
</dbReference>
<dbReference type="GO" id="GO:0010181">
    <property type="term" value="F:FMN binding"/>
    <property type="evidence" value="ECO:0007669"/>
    <property type="project" value="InterPro"/>
</dbReference>
<name>A0A7W5DSR1_9PORP</name>
<evidence type="ECO:0000313" key="6">
    <source>
        <dbReference type="Proteomes" id="UP000544222"/>
    </source>
</evidence>
<evidence type="ECO:0000256" key="1">
    <source>
        <dbReference type="ARBA" id="ARBA00001917"/>
    </source>
</evidence>
<dbReference type="Proteomes" id="UP000544222">
    <property type="component" value="Unassembled WGS sequence"/>
</dbReference>
<dbReference type="Pfam" id="PF01613">
    <property type="entry name" value="Flavin_Reduct"/>
    <property type="match status" value="1"/>
</dbReference>
<dbReference type="SUPFAM" id="SSF50475">
    <property type="entry name" value="FMN-binding split barrel"/>
    <property type="match status" value="1"/>
</dbReference>
<proteinExistence type="inferred from homology"/>
<dbReference type="EMBL" id="JACHYB010000002">
    <property type="protein sequence ID" value="MBB3188382.1"/>
    <property type="molecule type" value="Genomic_DNA"/>
</dbReference>
<evidence type="ECO:0000256" key="2">
    <source>
        <dbReference type="ARBA" id="ARBA00022630"/>
    </source>
</evidence>
<dbReference type="RefSeq" id="WP_183414133.1">
    <property type="nucleotide sequence ID" value="NZ_JACHYB010000002.1"/>
</dbReference>
<comment type="similarity">
    <text evidence="3">Belongs to the flavoredoxin family.</text>
</comment>
<feature type="domain" description="Flavin reductase like" evidence="4">
    <location>
        <begin position="14"/>
        <end position="161"/>
    </location>
</feature>
<organism evidence="5 6">
    <name type="scientific">Microbacter margulisiae</name>
    <dbReference type="NCBI Taxonomy" id="1350067"/>
    <lineage>
        <taxon>Bacteria</taxon>
        <taxon>Pseudomonadati</taxon>
        <taxon>Bacteroidota</taxon>
        <taxon>Bacteroidia</taxon>
        <taxon>Bacteroidales</taxon>
        <taxon>Porphyromonadaceae</taxon>
        <taxon>Microbacter</taxon>
    </lineage>
</organism>
<keyword evidence="6" id="KW-1185">Reference proteome</keyword>
<evidence type="ECO:0000313" key="5">
    <source>
        <dbReference type="EMBL" id="MBB3188382.1"/>
    </source>
</evidence>
<dbReference type="InterPro" id="IPR002563">
    <property type="entry name" value="Flavin_Rdtase-like_dom"/>
</dbReference>